<sequence>MRSFFVIVAVVCTVGSALATSATPTQPTGFKKLRRSSDAEVQLEAGERLHTNW</sequence>
<dbReference type="EMBL" id="FMWP01000013">
    <property type="protein sequence ID" value="SCZ89563.1"/>
    <property type="molecule type" value="Genomic_DNA"/>
</dbReference>
<dbReference type="Proteomes" id="UP000249723">
    <property type="component" value="Unassembled WGS sequence"/>
</dbReference>
<reference evidence="3" key="1">
    <citation type="submission" date="2016-10" db="EMBL/GenBank/DDBJ databases">
        <authorList>
            <person name="Jeantristanb JTB J.-T."/>
            <person name="Ricardo R."/>
        </authorList>
    </citation>
    <scope>NUCLEOTIDE SEQUENCE [LARGE SCALE GENOMIC DNA]</scope>
</reference>
<organism evidence="2 3">
    <name type="scientific">Microbotryum saponariae</name>
    <dbReference type="NCBI Taxonomy" id="289078"/>
    <lineage>
        <taxon>Eukaryota</taxon>
        <taxon>Fungi</taxon>
        <taxon>Dikarya</taxon>
        <taxon>Basidiomycota</taxon>
        <taxon>Pucciniomycotina</taxon>
        <taxon>Microbotryomycetes</taxon>
        <taxon>Microbotryales</taxon>
        <taxon>Microbotryaceae</taxon>
        <taxon>Microbotryum</taxon>
    </lineage>
</organism>
<evidence type="ECO:0000256" key="1">
    <source>
        <dbReference type="SAM" id="SignalP"/>
    </source>
</evidence>
<gene>
    <name evidence="2" type="ORF">BZ3500_MVSOF-1268-A1-R1_CHR1-1G01260</name>
</gene>
<dbReference type="AlphaFoldDB" id="A0A2X0KLW1"/>
<evidence type="ECO:0000313" key="3">
    <source>
        <dbReference type="Proteomes" id="UP000249723"/>
    </source>
</evidence>
<accession>A0A2X0KLW1</accession>
<feature type="chain" id="PRO_5030060040" evidence="1">
    <location>
        <begin position="20"/>
        <end position="53"/>
    </location>
</feature>
<protein>
    <submittedName>
        <fullName evidence="2">BZ3500_MvSof-1268-A1-R1_Chr1-1g01260 protein</fullName>
    </submittedName>
</protein>
<keyword evidence="3" id="KW-1185">Reference proteome</keyword>
<name>A0A2X0KLW1_9BASI</name>
<proteinExistence type="predicted"/>
<evidence type="ECO:0000313" key="2">
    <source>
        <dbReference type="EMBL" id="SCZ89563.1"/>
    </source>
</evidence>
<feature type="signal peptide" evidence="1">
    <location>
        <begin position="1"/>
        <end position="19"/>
    </location>
</feature>
<keyword evidence="1" id="KW-0732">Signal</keyword>